<dbReference type="SUPFAM" id="SSF46785">
    <property type="entry name" value="Winged helix' DNA-binding domain"/>
    <property type="match status" value="1"/>
</dbReference>
<dbReference type="Proteomes" id="UP001629536">
    <property type="component" value="Unassembled WGS sequence"/>
</dbReference>
<dbReference type="InterPro" id="IPR036388">
    <property type="entry name" value="WH-like_DNA-bd_sf"/>
</dbReference>
<evidence type="ECO:0000256" key="2">
    <source>
        <dbReference type="ARBA" id="ARBA00023125"/>
    </source>
</evidence>
<organism evidence="5 6">
    <name type="scientific">Helcococcus bovis</name>
    <dbReference type="NCBI Taxonomy" id="3153252"/>
    <lineage>
        <taxon>Bacteria</taxon>
        <taxon>Bacillati</taxon>
        <taxon>Bacillota</taxon>
        <taxon>Tissierellia</taxon>
        <taxon>Tissierellales</taxon>
        <taxon>Peptoniphilaceae</taxon>
        <taxon>Helcococcus</taxon>
    </lineage>
</organism>
<dbReference type="InterPro" id="IPR000835">
    <property type="entry name" value="HTH_MarR-typ"/>
</dbReference>
<evidence type="ECO:0000313" key="6">
    <source>
        <dbReference type="Proteomes" id="UP001629536"/>
    </source>
</evidence>
<protein>
    <submittedName>
        <fullName evidence="5">MarR family winged helix-turn-helix transcriptional regulator</fullName>
    </submittedName>
</protein>
<evidence type="ECO:0000313" key="5">
    <source>
        <dbReference type="EMBL" id="MFM1524306.1"/>
    </source>
</evidence>
<comment type="caution">
    <text evidence="5">The sequence shown here is derived from an EMBL/GenBank/DDBJ whole genome shotgun (WGS) entry which is preliminary data.</text>
</comment>
<evidence type="ECO:0000256" key="3">
    <source>
        <dbReference type="ARBA" id="ARBA00023163"/>
    </source>
</evidence>
<keyword evidence="3" id="KW-0804">Transcription</keyword>
<accession>A0ABW9F5R2</accession>
<dbReference type="Pfam" id="PF12802">
    <property type="entry name" value="MarR_2"/>
    <property type="match status" value="1"/>
</dbReference>
<sequence length="140" mass="16680">MEKIMRYINRIYRSSISDRTKYFHNYGLTGHHISYLIAIYHNPGLIQEKLTDGIFVNKSTVTRNIKHLVDMELVVARVDTNDKRANRLYPTEKLYELFPLIEEYSNQWNDLIMQDLSDEEKIKFLELLRKISDRAVEKGK</sequence>
<evidence type="ECO:0000259" key="4">
    <source>
        <dbReference type="PROSITE" id="PS50995"/>
    </source>
</evidence>
<keyword evidence="1" id="KW-0805">Transcription regulation</keyword>
<dbReference type="RefSeq" id="WP_408105028.1">
    <property type="nucleotide sequence ID" value="NZ_JBFNFH010000002.1"/>
</dbReference>
<dbReference type="EMBL" id="JBFNFH010000002">
    <property type="protein sequence ID" value="MFM1524306.1"/>
    <property type="molecule type" value="Genomic_DNA"/>
</dbReference>
<dbReference type="PROSITE" id="PS50995">
    <property type="entry name" value="HTH_MARR_2"/>
    <property type="match status" value="1"/>
</dbReference>
<dbReference type="SMART" id="SM00347">
    <property type="entry name" value="HTH_MARR"/>
    <property type="match status" value="1"/>
</dbReference>
<dbReference type="PANTHER" id="PTHR42756:SF1">
    <property type="entry name" value="TRANSCRIPTIONAL REPRESSOR OF EMRAB OPERON"/>
    <property type="match status" value="1"/>
</dbReference>
<feature type="domain" description="HTH marR-type" evidence="4">
    <location>
        <begin position="1"/>
        <end position="133"/>
    </location>
</feature>
<dbReference type="InterPro" id="IPR036390">
    <property type="entry name" value="WH_DNA-bd_sf"/>
</dbReference>
<evidence type="ECO:0000256" key="1">
    <source>
        <dbReference type="ARBA" id="ARBA00023015"/>
    </source>
</evidence>
<keyword evidence="2" id="KW-0238">DNA-binding</keyword>
<dbReference type="Gene3D" id="1.10.10.10">
    <property type="entry name" value="Winged helix-like DNA-binding domain superfamily/Winged helix DNA-binding domain"/>
    <property type="match status" value="1"/>
</dbReference>
<keyword evidence="6" id="KW-1185">Reference proteome</keyword>
<gene>
    <name evidence="5" type="ORF">ABGF40_01300</name>
</gene>
<reference evidence="5 6" key="1">
    <citation type="journal article" date="2024" name="Front. Microbiol.">
        <title>Pangenomic and biochemical analyses of Helcococcus ovis reveal widespread tetracycline resistance and a novel bacterial species, Helcococcus bovis.</title>
        <authorList>
            <person name="Cunha F."/>
            <person name="Zhai Y."/>
            <person name="Casaro S."/>
            <person name="Jones K.L."/>
            <person name="Hernandez M."/>
            <person name="Bisinotto R.S."/>
            <person name="Kariyawasam S."/>
            <person name="Brown M.B."/>
            <person name="Phillips A."/>
            <person name="Jeong K.C."/>
            <person name="Galvao K.N."/>
        </authorList>
    </citation>
    <scope>NUCLEOTIDE SEQUENCE [LARGE SCALE GENOMIC DNA]</scope>
    <source>
        <strain evidence="5 6">KG197</strain>
    </source>
</reference>
<proteinExistence type="predicted"/>
<name>A0ABW9F5R2_9FIRM</name>
<dbReference type="PANTHER" id="PTHR42756">
    <property type="entry name" value="TRANSCRIPTIONAL REGULATOR, MARR"/>
    <property type="match status" value="1"/>
</dbReference>